<dbReference type="AlphaFoldDB" id="A0A329G3C1"/>
<organism evidence="2 3">
    <name type="scientific">Weissella confusa</name>
    <name type="common">Lactobacillus confusus</name>
    <dbReference type="NCBI Taxonomy" id="1583"/>
    <lineage>
        <taxon>Bacteria</taxon>
        <taxon>Bacillati</taxon>
        <taxon>Bacillota</taxon>
        <taxon>Bacilli</taxon>
        <taxon>Lactobacillales</taxon>
        <taxon>Lactobacillaceae</taxon>
        <taxon>Weissella</taxon>
    </lineage>
</organism>
<dbReference type="RefSeq" id="WP_003608333.1">
    <property type="nucleotide sequence ID" value="NZ_ALXH01000146.1"/>
</dbReference>
<accession>A0A329G3C1</accession>
<comment type="caution">
    <text evidence="2">The sequence shown here is derived from an EMBL/GenBank/DDBJ whole genome shotgun (WGS) entry which is preliminary data.</text>
</comment>
<dbReference type="EMBL" id="JACSZT010000008">
    <property type="protein sequence ID" value="MBC6499195.1"/>
    <property type="molecule type" value="Genomic_DNA"/>
</dbReference>
<name>A0A329G3C1_WEICO</name>
<gene>
    <name evidence="2" type="ORF">H7R52_11035</name>
</gene>
<proteinExistence type="predicted"/>
<protein>
    <submittedName>
        <fullName evidence="2">Uncharacterized protein</fullName>
    </submittedName>
</protein>
<feature type="chain" id="PRO_5041084463" evidence="1">
    <location>
        <begin position="28"/>
        <end position="170"/>
    </location>
</feature>
<evidence type="ECO:0000256" key="1">
    <source>
        <dbReference type="SAM" id="SignalP"/>
    </source>
</evidence>
<dbReference type="GeneID" id="57978945"/>
<reference evidence="2" key="1">
    <citation type="submission" date="2020-08" db="EMBL/GenBank/DDBJ databases">
        <title>Complete genome sequence of Weissella confusa strain FS54 provides insights into metabolic potential.</title>
        <authorList>
            <person name="Fhoula I."/>
            <person name="Najjari A."/>
            <person name="Lekired A."/>
            <person name="Bessrour-Aouam N."/>
            <person name="Jaballah S."/>
            <person name="Klibi N."/>
            <person name="Ouzari H.-I."/>
        </authorList>
    </citation>
    <scope>NUCLEOTIDE SEQUENCE</scope>
    <source>
        <strain evidence="2">FS54</strain>
    </source>
</reference>
<feature type="signal peptide" evidence="1">
    <location>
        <begin position="1"/>
        <end position="27"/>
    </location>
</feature>
<dbReference type="Proteomes" id="UP000650485">
    <property type="component" value="Unassembled WGS sequence"/>
</dbReference>
<keyword evidence="1" id="KW-0732">Signal</keyword>
<evidence type="ECO:0000313" key="3">
    <source>
        <dbReference type="Proteomes" id="UP000650485"/>
    </source>
</evidence>
<evidence type="ECO:0000313" key="2">
    <source>
        <dbReference type="EMBL" id="MBC6499195.1"/>
    </source>
</evidence>
<sequence>MPKNVYRLLLLLTTVALLASVPTIAKANAYEATAQDDLFRNAPDDQYVIVSSGGGYFTSRDENRVKQDNPIGFLGQKGVGESTVGELRKLFKEHGVYTDMNAFDNLTTEEKQLQVKKRIAIFKQLAKETNSRHRIHGTFVERNTPRNQSHIKKTVISRCIDSIKALYPGN</sequence>